<feature type="compositionally biased region" description="Basic and acidic residues" evidence="1">
    <location>
        <begin position="48"/>
        <end position="63"/>
    </location>
</feature>
<evidence type="ECO:0000313" key="2">
    <source>
        <dbReference type="EMBL" id="GFX98790.1"/>
    </source>
</evidence>
<keyword evidence="3" id="KW-1185">Reference proteome</keyword>
<reference evidence="2" key="1">
    <citation type="submission" date="2020-08" db="EMBL/GenBank/DDBJ databases">
        <title>Multicomponent nature underlies the extraordinary mechanical properties of spider dragline silk.</title>
        <authorList>
            <person name="Kono N."/>
            <person name="Nakamura H."/>
            <person name="Mori M."/>
            <person name="Yoshida Y."/>
            <person name="Ohtoshi R."/>
            <person name="Malay A.D."/>
            <person name="Moran D.A.P."/>
            <person name="Tomita M."/>
            <person name="Numata K."/>
            <person name="Arakawa K."/>
        </authorList>
    </citation>
    <scope>NUCLEOTIDE SEQUENCE</scope>
</reference>
<dbReference type="AlphaFoldDB" id="A0A8X6RYI1"/>
<evidence type="ECO:0000313" key="3">
    <source>
        <dbReference type="Proteomes" id="UP000887159"/>
    </source>
</evidence>
<sequence length="74" mass="8655">MQKRYRSANCIDFYALQLQLTHVMDSPKSSRRAIGHFEAQPSDVSEASLKRHQDSNHDHDHDLPPPQYLYQALY</sequence>
<organism evidence="2 3">
    <name type="scientific">Trichonephila clavipes</name>
    <name type="common">Golden silk orbweaver</name>
    <name type="synonym">Nephila clavipes</name>
    <dbReference type="NCBI Taxonomy" id="2585209"/>
    <lineage>
        <taxon>Eukaryota</taxon>
        <taxon>Metazoa</taxon>
        <taxon>Ecdysozoa</taxon>
        <taxon>Arthropoda</taxon>
        <taxon>Chelicerata</taxon>
        <taxon>Arachnida</taxon>
        <taxon>Araneae</taxon>
        <taxon>Araneomorphae</taxon>
        <taxon>Entelegynae</taxon>
        <taxon>Araneoidea</taxon>
        <taxon>Nephilidae</taxon>
        <taxon>Trichonephila</taxon>
    </lineage>
</organism>
<dbReference type="EMBL" id="BMAU01021203">
    <property type="protein sequence ID" value="GFX98790.1"/>
    <property type="molecule type" value="Genomic_DNA"/>
</dbReference>
<gene>
    <name evidence="2" type="ORF">TNCV_1503661</name>
</gene>
<comment type="caution">
    <text evidence="2">The sequence shown here is derived from an EMBL/GenBank/DDBJ whole genome shotgun (WGS) entry which is preliminary data.</text>
</comment>
<feature type="region of interest" description="Disordered" evidence="1">
    <location>
        <begin position="27"/>
        <end position="67"/>
    </location>
</feature>
<proteinExistence type="predicted"/>
<evidence type="ECO:0000256" key="1">
    <source>
        <dbReference type="SAM" id="MobiDB-lite"/>
    </source>
</evidence>
<dbReference type="Proteomes" id="UP000887159">
    <property type="component" value="Unassembled WGS sequence"/>
</dbReference>
<protein>
    <submittedName>
        <fullName evidence="2">Uncharacterized protein</fullName>
    </submittedName>
</protein>
<accession>A0A8X6RYI1</accession>
<name>A0A8X6RYI1_TRICX</name>